<evidence type="ECO:0000313" key="1">
    <source>
        <dbReference type="EMBL" id="KAI3681910.1"/>
    </source>
</evidence>
<keyword evidence="2" id="KW-1185">Reference proteome</keyword>
<name>A0ACB8YAN8_ARCLA</name>
<comment type="caution">
    <text evidence="1">The sequence shown here is derived from an EMBL/GenBank/DDBJ whole genome shotgun (WGS) entry which is preliminary data.</text>
</comment>
<dbReference type="EMBL" id="CM042059">
    <property type="protein sequence ID" value="KAI3681910.1"/>
    <property type="molecule type" value="Genomic_DNA"/>
</dbReference>
<sequence>MWATATLPSRLWPFATTTGNRGPFTVSASARARYSRPRKNIKFDYDDEDEEKDEERDNQDTWEQQEIGDSPKISGSVVLLALQKATAQKKKKKTTKIMKKQDEEDKQGDATCSDYRDVKPLCIKSDWKDRLDELETQLHQLIHHNT</sequence>
<dbReference type="Proteomes" id="UP001055879">
    <property type="component" value="Linkage Group LG13"/>
</dbReference>
<reference evidence="1 2" key="2">
    <citation type="journal article" date="2022" name="Mol. Ecol. Resour.">
        <title>The genomes of chicory, endive, great burdock and yacon provide insights into Asteraceae paleo-polyploidization history and plant inulin production.</title>
        <authorList>
            <person name="Fan W."/>
            <person name="Wang S."/>
            <person name="Wang H."/>
            <person name="Wang A."/>
            <person name="Jiang F."/>
            <person name="Liu H."/>
            <person name="Zhao H."/>
            <person name="Xu D."/>
            <person name="Zhang Y."/>
        </authorList>
    </citation>
    <scope>NUCLEOTIDE SEQUENCE [LARGE SCALE GENOMIC DNA]</scope>
    <source>
        <strain evidence="2">cv. Niubang</strain>
    </source>
</reference>
<accession>A0ACB8YAN8</accession>
<gene>
    <name evidence="1" type="ORF">L6452_36717</name>
</gene>
<evidence type="ECO:0000313" key="2">
    <source>
        <dbReference type="Proteomes" id="UP001055879"/>
    </source>
</evidence>
<proteinExistence type="predicted"/>
<protein>
    <submittedName>
        <fullName evidence="1">Uncharacterized protein</fullName>
    </submittedName>
</protein>
<organism evidence="1 2">
    <name type="scientific">Arctium lappa</name>
    <name type="common">Greater burdock</name>
    <name type="synonym">Lappa major</name>
    <dbReference type="NCBI Taxonomy" id="4217"/>
    <lineage>
        <taxon>Eukaryota</taxon>
        <taxon>Viridiplantae</taxon>
        <taxon>Streptophyta</taxon>
        <taxon>Embryophyta</taxon>
        <taxon>Tracheophyta</taxon>
        <taxon>Spermatophyta</taxon>
        <taxon>Magnoliopsida</taxon>
        <taxon>eudicotyledons</taxon>
        <taxon>Gunneridae</taxon>
        <taxon>Pentapetalae</taxon>
        <taxon>asterids</taxon>
        <taxon>campanulids</taxon>
        <taxon>Asterales</taxon>
        <taxon>Asteraceae</taxon>
        <taxon>Carduoideae</taxon>
        <taxon>Cardueae</taxon>
        <taxon>Arctiinae</taxon>
        <taxon>Arctium</taxon>
    </lineage>
</organism>
<reference evidence="2" key="1">
    <citation type="journal article" date="2022" name="Mol. Ecol. Resour.">
        <title>The genomes of chicory, endive, great burdock and yacon provide insights into Asteraceae palaeo-polyploidization history and plant inulin production.</title>
        <authorList>
            <person name="Fan W."/>
            <person name="Wang S."/>
            <person name="Wang H."/>
            <person name="Wang A."/>
            <person name="Jiang F."/>
            <person name="Liu H."/>
            <person name="Zhao H."/>
            <person name="Xu D."/>
            <person name="Zhang Y."/>
        </authorList>
    </citation>
    <scope>NUCLEOTIDE SEQUENCE [LARGE SCALE GENOMIC DNA]</scope>
    <source>
        <strain evidence="2">cv. Niubang</strain>
    </source>
</reference>